<accession>B4LEP5</accession>
<dbReference type="EMBL" id="CH940647">
    <property type="protein sequence ID" value="EDW69130.2"/>
    <property type="molecule type" value="Genomic_DNA"/>
</dbReference>
<evidence type="ECO:0000256" key="9">
    <source>
        <dbReference type="ARBA" id="ARBA00023207"/>
    </source>
</evidence>
<organism evidence="15 16">
    <name type="scientific">Drosophila virilis</name>
    <name type="common">Fruit fly</name>
    <dbReference type="NCBI Taxonomy" id="7244"/>
    <lineage>
        <taxon>Eukaryota</taxon>
        <taxon>Metazoa</taxon>
        <taxon>Ecdysozoa</taxon>
        <taxon>Arthropoda</taxon>
        <taxon>Hexapoda</taxon>
        <taxon>Insecta</taxon>
        <taxon>Pterygota</taxon>
        <taxon>Neoptera</taxon>
        <taxon>Endopterygota</taxon>
        <taxon>Diptera</taxon>
        <taxon>Brachycera</taxon>
        <taxon>Muscomorpha</taxon>
        <taxon>Ephydroidea</taxon>
        <taxon>Drosophilidae</taxon>
        <taxon>Drosophila</taxon>
    </lineage>
</organism>
<dbReference type="GO" id="GO:1905475">
    <property type="term" value="P:regulation of protein localization to membrane"/>
    <property type="evidence" value="ECO:0007669"/>
    <property type="project" value="TreeGrafter"/>
</dbReference>
<keyword evidence="4 12" id="KW-0336">GPI-anchor</keyword>
<dbReference type="eggNOG" id="KOG3821">
    <property type="taxonomic scope" value="Eukaryota"/>
</dbReference>
<evidence type="ECO:0000256" key="1">
    <source>
        <dbReference type="ARBA" id="ARBA00004609"/>
    </source>
</evidence>
<dbReference type="HOGENOM" id="CLU_024658_3_0_1"/>
<dbReference type="GO" id="GO:0098552">
    <property type="term" value="C:side of membrane"/>
    <property type="evidence" value="ECO:0007669"/>
    <property type="project" value="UniProtKB-KW"/>
</dbReference>
<feature type="compositionally biased region" description="Basic residues" evidence="13">
    <location>
        <begin position="49"/>
        <end position="74"/>
    </location>
</feature>
<evidence type="ECO:0000256" key="7">
    <source>
        <dbReference type="ARBA" id="ARBA00023136"/>
    </source>
</evidence>
<reference evidence="15 16" key="1">
    <citation type="journal article" date="2007" name="Nature">
        <title>Evolution of genes and genomes on the Drosophila phylogeny.</title>
        <authorList>
            <consortium name="Drosophila 12 Genomes Consortium"/>
            <person name="Clark A.G."/>
            <person name="Eisen M.B."/>
            <person name="Smith D.R."/>
            <person name="Bergman C.M."/>
            <person name="Oliver B."/>
            <person name="Markow T.A."/>
            <person name="Kaufman T.C."/>
            <person name="Kellis M."/>
            <person name="Gelbart W."/>
            <person name="Iyer V.N."/>
            <person name="Pollard D.A."/>
            <person name="Sackton T.B."/>
            <person name="Larracuente A.M."/>
            <person name="Singh N.D."/>
            <person name="Abad J.P."/>
            <person name="Abt D.N."/>
            <person name="Adryan B."/>
            <person name="Aguade M."/>
            <person name="Akashi H."/>
            <person name="Anderson W.W."/>
            <person name="Aquadro C.F."/>
            <person name="Ardell D.H."/>
            <person name="Arguello R."/>
            <person name="Artieri C.G."/>
            <person name="Barbash D.A."/>
            <person name="Barker D."/>
            <person name="Barsanti P."/>
            <person name="Batterham P."/>
            <person name="Batzoglou S."/>
            <person name="Begun D."/>
            <person name="Bhutkar A."/>
            <person name="Blanco E."/>
            <person name="Bosak S.A."/>
            <person name="Bradley R.K."/>
            <person name="Brand A.D."/>
            <person name="Brent M.R."/>
            <person name="Brooks A.N."/>
            <person name="Brown R.H."/>
            <person name="Butlin R.K."/>
            <person name="Caggese C."/>
            <person name="Calvi B.R."/>
            <person name="Bernardo de Carvalho A."/>
            <person name="Caspi A."/>
            <person name="Castrezana S."/>
            <person name="Celniker S.E."/>
            <person name="Chang J.L."/>
            <person name="Chapple C."/>
            <person name="Chatterji S."/>
            <person name="Chinwalla A."/>
            <person name="Civetta A."/>
            <person name="Clifton S.W."/>
            <person name="Comeron J.M."/>
            <person name="Costello J.C."/>
            <person name="Coyne J.A."/>
            <person name="Daub J."/>
            <person name="David R.G."/>
            <person name="Delcher A.L."/>
            <person name="Delehaunty K."/>
            <person name="Do C.B."/>
            <person name="Ebling H."/>
            <person name="Edwards K."/>
            <person name="Eickbush T."/>
            <person name="Evans J.D."/>
            <person name="Filipski A."/>
            <person name="Findeiss S."/>
            <person name="Freyhult E."/>
            <person name="Fulton L."/>
            <person name="Fulton R."/>
            <person name="Garcia A.C."/>
            <person name="Gardiner A."/>
            <person name="Garfield D.A."/>
            <person name="Garvin B.E."/>
            <person name="Gibson G."/>
            <person name="Gilbert D."/>
            <person name="Gnerre S."/>
            <person name="Godfrey J."/>
            <person name="Good R."/>
            <person name="Gotea V."/>
            <person name="Gravely B."/>
            <person name="Greenberg A.J."/>
            <person name="Griffiths-Jones S."/>
            <person name="Gross S."/>
            <person name="Guigo R."/>
            <person name="Gustafson E.A."/>
            <person name="Haerty W."/>
            <person name="Hahn M.W."/>
            <person name="Halligan D.L."/>
            <person name="Halpern A.L."/>
            <person name="Halter G.M."/>
            <person name="Han M.V."/>
            <person name="Heger A."/>
            <person name="Hillier L."/>
            <person name="Hinrichs A.S."/>
            <person name="Holmes I."/>
            <person name="Hoskins R.A."/>
            <person name="Hubisz M.J."/>
            <person name="Hultmark D."/>
            <person name="Huntley M.A."/>
            <person name="Jaffe D.B."/>
            <person name="Jagadeeshan S."/>
            <person name="Jeck W.R."/>
            <person name="Johnson J."/>
            <person name="Jones C.D."/>
            <person name="Jordan W.C."/>
            <person name="Karpen G.H."/>
            <person name="Kataoka E."/>
            <person name="Keightley P.D."/>
            <person name="Kheradpour P."/>
            <person name="Kirkness E.F."/>
            <person name="Koerich L.B."/>
            <person name="Kristiansen K."/>
            <person name="Kudrna D."/>
            <person name="Kulathinal R.J."/>
            <person name="Kumar S."/>
            <person name="Kwok R."/>
            <person name="Lander E."/>
            <person name="Langley C.H."/>
            <person name="Lapoint R."/>
            <person name="Lazzaro B.P."/>
            <person name="Lee S.J."/>
            <person name="Levesque L."/>
            <person name="Li R."/>
            <person name="Lin C.F."/>
            <person name="Lin M.F."/>
            <person name="Lindblad-Toh K."/>
            <person name="Llopart A."/>
            <person name="Long M."/>
            <person name="Low L."/>
            <person name="Lozovsky E."/>
            <person name="Lu J."/>
            <person name="Luo M."/>
            <person name="Machado C.A."/>
            <person name="Makalowski W."/>
            <person name="Marzo M."/>
            <person name="Matsuda M."/>
            <person name="Matzkin L."/>
            <person name="McAllister B."/>
            <person name="McBride C.S."/>
            <person name="McKernan B."/>
            <person name="McKernan K."/>
            <person name="Mendez-Lago M."/>
            <person name="Minx P."/>
            <person name="Mollenhauer M.U."/>
            <person name="Montooth K."/>
            <person name="Mount S.M."/>
            <person name="Mu X."/>
            <person name="Myers E."/>
            <person name="Negre B."/>
            <person name="Newfeld S."/>
            <person name="Nielsen R."/>
            <person name="Noor M.A."/>
            <person name="O'Grady P."/>
            <person name="Pachter L."/>
            <person name="Papaceit M."/>
            <person name="Parisi M.J."/>
            <person name="Parisi M."/>
            <person name="Parts L."/>
            <person name="Pedersen J.S."/>
            <person name="Pesole G."/>
            <person name="Phillippy A.M."/>
            <person name="Ponting C.P."/>
            <person name="Pop M."/>
            <person name="Porcelli D."/>
            <person name="Powell J.R."/>
            <person name="Prohaska S."/>
            <person name="Pruitt K."/>
            <person name="Puig M."/>
            <person name="Quesneville H."/>
            <person name="Ram K.R."/>
            <person name="Rand D."/>
            <person name="Rasmussen M.D."/>
            <person name="Reed L.K."/>
            <person name="Reenan R."/>
            <person name="Reily A."/>
            <person name="Remington K.A."/>
            <person name="Rieger T.T."/>
            <person name="Ritchie M.G."/>
            <person name="Robin C."/>
            <person name="Rogers Y.H."/>
            <person name="Rohde C."/>
            <person name="Rozas J."/>
            <person name="Rubenfield M.J."/>
            <person name="Ruiz A."/>
            <person name="Russo S."/>
            <person name="Salzberg S.L."/>
            <person name="Sanchez-Gracia A."/>
            <person name="Saranga D.J."/>
            <person name="Sato H."/>
            <person name="Schaeffer S.W."/>
            <person name="Schatz M.C."/>
            <person name="Schlenke T."/>
            <person name="Schwartz R."/>
            <person name="Segarra C."/>
            <person name="Singh R.S."/>
            <person name="Sirot L."/>
            <person name="Sirota M."/>
            <person name="Sisneros N.B."/>
            <person name="Smith C.D."/>
            <person name="Smith T.F."/>
            <person name="Spieth J."/>
            <person name="Stage D.E."/>
            <person name="Stark A."/>
            <person name="Stephan W."/>
            <person name="Strausberg R.L."/>
            <person name="Strempel S."/>
            <person name="Sturgill D."/>
            <person name="Sutton G."/>
            <person name="Sutton G.G."/>
            <person name="Tao W."/>
            <person name="Teichmann S."/>
            <person name="Tobari Y.N."/>
            <person name="Tomimura Y."/>
            <person name="Tsolas J.M."/>
            <person name="Valente V.L."/>
            <person name="Venter E."/>
            <person name="Venter J.C."/>
            <person name="Vicario S."/>
            <person name="Vieira F.G."/>
            <person name="Vilella A.J."/>
            <person name="Villasante A."/>
            <person name="Walenz B."/>
            <person name="Wang J."/>
            <person name="Wasserman M."/>
            <person name="Watts T."/>
            <person name="Wilson D."/>
            <person name="Wilson R.K."/>
            <person name="Wing R.A."/>
            <person name="Wolfner M.F."/>
            <person name="Wong A."/>
            <person name="Wong G.K."/>
            <person name="Wu C.I."/>
            <person name="Wu G."/>
            <person name="Yamamoto D."/>
            <person name="Yang H.P."/>
            <person name="Yang S.P."/>
            <person name="Yorke J.A."/>
            <person name="Yoshida K."/>
            <person name="Zdobnov E."/>
            <person name="Zhang P."/>
            <person name="Zhang Y."/>
            <person name="Zimin A.V."/>
            <person name="Baldwin J."/>
            <person name="Abdouelleil A."/>
            <person name="Abdulkadir J."/>
            <person name="Abebe A."/>
            <person name="Abera B."/>
            <person name="Abreu J."/>
            <person name="Acer S.C."/>
            <person name="Aftuck L."/>
            <person name="Alexander A."/>
            <person name="An P."/>
            <person name="Anderson E."/>
            <person name="Anderson S."/>
            <person name="Arachi H."/>
            <person name="Azer M."/>
            <person name="Bachantsang P."/>
            <person name="Barry A."/>
            <person name="Bayul T."/>
            <person name="Berlin A."/>
            <person name="Bessette D."/>
            <person name="Bloom T."/>
            <person name="Blye J."/>
            <person name="Boguslavskiy L."/>
            <person name="Bonnet C."/>
            <person name="Boukhgalter B."/>
            <person name="Bourzgui I."/>
            <person name="Brown A."/>
            <person name="Cahill P."/>
            <person name="Channer S."/>
            <person name="Cheshatsang Y."/>
            <person name="Chuda L."/>
            <person name="Citroen M."/>
            <person name="Collymore A."/>
            <person name="Cooke P."/>
            <person name="Costello M."/>
            <person name="D'Aco K."/>
            <person name="Daza R."/>
            <person name="De Haan G."/>
            <person name="DeGray S."/>
            <person name="DeMaso C."/>
            <person name="Dhargay N."/>
            <person name="Dooley K."/>
            <person name="Dooley E."/>
            <person name="Doricent M."/>
            <person name="Dorje P."/>
            <person name="Dorjee K."/>
            <person name="Dupes A."/>
            <person name="Elong R."/>
            <person name="Falk J."/>
            <person name="Farina A."/>
            <person name="Faro S."/>
            <person name="Ferguson D."/>
            <person name="Fisher S."/>
            <person name="Foley C.D."/>
            <person name="Franke A."/>
            <person name="Friedrich D."/>
            <person name="Gadbois L."/>
            <person name="Gearin G."/>
            <person name="Gearin C.R."/>
            <person name="Giannoukos G."/>
            <person name="Goode T."/>
            <person name="Graham J."/>
            <person name="Grandbois E."/>
            <person name="Grewal S."/>
            <person name="Gyaltsen K."/>
            <person name="Hafez N."/>
            <person name="Hagos B."/>
            <person name="Hall J."/>
            <person name="Henson C."/>
            <person name="Hollinger A."/>
            <person name="Honan T."/>
            <person name="Huard M.D."/>
            <person name="Hughes L."/>
            <person name="Hurhula B."/>
            <person name="Husby M.E."/>
            <person name="Kamat A."/>
            <person name="Kanga B."/>
            <person name="Kashin S."/>
            <person name="Khazanovich D."/>
            <person name="Kisner P."/>
            <person name="Lance K."/>
            <person name="Lara M."/>
            <person name="Lee W."/>
            <person name="Lennon N."/>
            <person name="Letendre F."/>
            <person name="LeVine R."/>
            <person name="Lipovsky A."/>
            <person name="Liu X."/>
            <person name="Liu J."/>
            <person name="Liu S."/>
            <person name="Lokyitsang T."/>
            <person name="Lokyitsang Y."/>
            <person name="Lubonja R."/>
            <person name="Lui A."/>
            <person name="MacDonald P."/>
            <person name="Magnisalis V."/>
            <person name="Maru K."/>
            <person name="Matthews C."/>
            <person name="McCusker W."/>
            <person name="McDonough S."/>
            <person name="Mehta T."/>
            <person name="Meldrim J."/>
            <person name="Meneus L."/>
            <person name="Mihai O."/>
            <person name="Mihalev A."/>
            <person name="Mihova T."/>
            <person name="Mittelman R."/>
            <person name="Mlenga V."/>
            <person name="Montmayeur A."/>
            <person name="Mulrain L."/>
            <person name="Navidi A."/>
            <person name="Naylor J."/>
            <person name="Negash T."/>
            <person name="Nguyen T."/>
            <person name="Nguyen N."/>
            <person name="Nicol R."/>
            <person name="Norbu C."/>
            <person name="Norbu N."/>
            <person name="Novod N."/>
            <person name="O'Neill B."/>
            <person name="Osman S."/>
            <person name="Markiewicz E."/>
            <person name="Oyono O.L."/>
            <person name="Patti C."/>
            <person name="Phunkhang P."/>
            <person name="Pierre F."/>
            <person name="Priest M."/>
            <person name="Raghuraman S."/>
            <person name="Rege F."/>
            <person name="Reyes R."/>
            <person name="Rise C."/>
            <person name="Rogov P."/>
            <person name="Ross K."/>
            <person name="Ryan E."/>
            <person name="Settipalli S."/>
            <person name="Shea T."/>
            <person name="Sherpa N."/>
            <person name="Shi L."/>
            <person name="Shih D."/>
            <person name="Sparrow T."/>
            <person name="Spaulding J."/>
            <person name="Stalker J."/>
            <person name="Stange-Thomann N."/>
            <person name="Stavropoulos S."/>
            <person name="Stone C."/>
            <person name="Strader C."/>
            <person name="Tesfaye S."/>
            <person name="Thomson T."/>
            <person name="Thoulutsang Y."/>
            <person name="Thoulutsang D."/>
            <person name="Topham K."/>
            <person name="Topping I."/>
            <person name="Tsamla T."/>
            <person name="Vassiliev H."/>
            <person name="Vo A."/>
            <person name="Wangchuk T."/>
            <person name="Wangdi T."/>
            <person name="Weiand M."/>
            <person name="Wilkinson J."/>
            <person name="Wilson A."/>
            <person name="Yadav S."/>
            <person name="Young G."/>
            <person name="Yu Q."/>
            <person name="Zembek L."/>
            <person name="Zhong D."/>
            <person name="Zimmer A."/>
            <person name="Zwirko Z."/>
            <person name="Jaffe D.B."/>
            <person name="Alvarez P."/>
            <person name="Brockman W."/>
            <person name="Butler J."/>
            <person name="Chin C."/>
            <person name="Gnerre S."/>
            <person name="Grabherr M."/>
            <person name="Kleber M."/>
            <person name="Mauceli E."/>
            <person name="MacCallum I."/>
        </authorList>
    </citation>
    <scope>NUCLEOTIDE SEQUENCE [LARGE SCALE GENOMIC DNA]</scope>
    <source>
        <strain evidence="16">Tucson 15010-1051.87</strain>
    </source>
</reference>
<evidence type="ECO:0000256" key="2">
    <source>
        <dbReference type="ARBA" id="ARBA00010260"/>
    </source>
</evidence>
<comment type="subcellular location">
    <subcellularLocation>
        <location evidence="1 12">Cell membrane</location>
        <topology evidence="1 12">Lipid-anchor</topology>
        <topology evidence="1 12">GPI-anchor</topology>
    </subcellularLocation>
</comment>
<feature type="signal peptide" evidence="14">
    <location>
        <begin position="1"/>
        <end position="29"/>
    </location>
</feature>
<evidence type="ECO:0000256" key="12">
    <source>
        <dbReference type="RuleBase" id="RU003519"/>
    </source>
</evidence>
<dbReference type="GO" id="GO:0016477">
    <property type="term" value="P:cell migration"/>
    <property type="evidence" value="ECO:0007669"/>
    <property type="project" value="TreeGrafter"/>
</dbReference>
<proteinExistence type="inferred from homology"/>
<keyword evidence="6 12" id="KW-0654">Proteoglycan</keyword>
<keyword evidence="3" id="KW-1003">Cell membrane</keyword>
<dbReference type="STRING" id="7244.B4LEP5"/>
<dbReference type="PANTHER" id="PTHR10822:SF29">
    <property type="entry name" value="DIVISION ABNORMALLY DELAYED PROTEIN"/>
    <property type="match status" value="1"/>
</dbReference>
<feature type="compositionally biased region" description="Gly residues" evidence="13">
    <location>
        <begin position="557"/>
        <end position="571"/>
    </location>
</feature>
<comment type="function">
    <text evidence="12">Cell surface proteoglycan.</text>
</comment>
<keyword evidence="5 14" id="KW-0732">Signal</keyword>
<evidence type="ECO:0000256" key="11">
    <source>
        <dbReference type="RuleBase" id="RU003518"/>
    </source>
</evidence>
<feature type="compositionally biased region" description="Basic and acidic residues" evidence="13">
    <location>
        <begin position="75"/>
        <end position="84"/>
    </location>
</feature>
<dbReference type="GO" id="GO:0009986">
    <property type="term" value="C:cell surface"/>
    <property type="evidence" value="ECO:0007669"/>
    <property type="project" value="TreeGrafter"/>
</dbReference>
<evidence type="ECO:0000313" key="16">
    <source>
        <dbReference type="Proteomes" id="UP000008792"/>
    </source>
</evidence>
<name>B4LEP5_DROVI</name>
<gene>
    <name evidence="15" type="primary">Dvir\GJ13077</name>
    <name evidence="15" type="ORF">Dvir_GJ13077</name>
</gene>
<keyword evidence="8" id="KW-0325">Glycoprotein</keyword>
<keyword evidence="10 12" id="KW-0449">Lipoprotein</keyword>
<dbReference type="PANTHER" id="PTHR10822">
    <property type="entry name" value="GLYPICAN"/>
    <property type="match status" value="1"/>
</dbReference>
<dbReference type="Proteomes" id="UP000008792">
    <property type="component" value="Unassembled WGS sequence"/>
</dbReference>
<keyword evidence="7 12" id="KW-0472">Membrane</keyword>
<feature type="chain" id="PRO_5006457151" description="Division abnormally delayed protein" evidence="14">
    <location>
        <begin position="30"/>
        <end position="642"/>
    </location>
</feature>
<protein>
    <recommendedName>
        <fullName evidence="17">Division abnormally delayed protein</fullName>
    </recommendedName>
</protein>
<dbReference type="Pfam" id="PF01153">
    <property type="entry name" value="Glypican"/>
    <property type="match status" value="1"/>
</dbReference>
<dbReference type="GO" id="GO:0005886">
    <property type="term" value="C:plasma membrane"/>
    <property type="evidence" value="ECO:0007669"/>
    <property type="project" value="UniProtKB-SubCell"/>
</dbReference>
<dbReference type="GO" id="GO:0005576">
    <property type="term" value="C:extracellular region"/>
    <property type="evidence" value="ECO:0007669"/>
    <property type="project" value="TreeGrafter"/>
</dbReference>
<evidence type="ECO:0000256" key="13">
    <source>
        <dbReference type="SAM" id="MobiDB-lite"/>
    </source>
</evidence>
<dbReference type="FunCoup" id="B4LEP5">
    <property type="interactions" value="190"/>
</dbReference>
<dbReference type="KEGG" id="dvi:6623103"/>
<evidence type="ECO:0000256" key="4">
    <source>
        <dbReference type="ARBA" id="ARBA00022622"/>
    </source>
</evidence>
<dbReference type="OrthoDB" id="6380619at2759"/>
<keyword evidence="9 12" id="KW-0357">Heparan sulfate</keyword>
<feature type="region of interest" description="Disordered" evidence="13">
    <location>
        <begin position="46"/>
        <end position="86"/>
    </location>
</feature>
<dbReference type="InterPro" id="IPR001863">
    <property type="entry name" value="Glypican"/>
</dbReference>
<keyword evidence="16" id="KW-1185">Reference proteome</keyword>
<evidence type="ECO:0008006" key="17">
    <source>
        <dbReference type="Google" id="ProtNLM"/>
    </source>
</evidence>
<evidence type="ECO:0000256" key="3">
    <source>
        <dbReference type="ARBA" id="ARBA00022475"/>
    </source>
</evidence>
<evidence type="ECO:0000256" key="6">
    <source>
        <dbReference type="ARBA" id="ARBA00022974"/>
    </source>
</evidence>
<evidence type="ECO:0000313" key="15">
    <source>
        <dbReference type="EMBL" id="EDW69130.2"/>
    </source>
</evidence>
<evidence type="ECO:0000256" key="5">
    <source>
        <dbReference type="ARBA" id="ARBA00022729"/>
    </source>
</evidence>
<comment type="similarity">
    <text evidence="2 11">Belongs to the glypican family.</text>
</comment>
<feature type="compositionally biased region" description="Polar residues" evidence="13">
    <location>
        <begin position="593"/>
        <end position="609"/>
    </location>
</feature>
<evidence type="ECO:0000256" key="10">
    <source>
        <dbReference type="ARBA" id="ARBA00023288"/>
    </source>
</evidence>
<dbReference type="AlphaFoldDB" id="B4LEP5"/>
<dbReference type="GO" id="GO:0090263">
    <property type="term" value="P:positive regulation of canonical Wnt signaling pathway"/>
    <property type="evidence" value="ECO:0007669"/>
    <property type="project" value="TreeGrafter"/>
</dbReference>
<evidence type="ECO:0000256" key="8">
    <source>
        <dbReference type="ARBA" id="ARBA00023180"/>
    </source>
</evidence>
<sequence>MNMAGGSLFLLQHKLLLVALLCSHSLAMAKHLTHADIVAASDDDLSTNVHHHQTQLHHQHQHQHSAATHHRRRLQRDSRAKDTAQCEPVKGYFESIDIRSSGVYNEKGAICGGSCCSNATELELRQKAAGKFEQLLHHHTSSLRGILETTASQFQSHVLELAEQSENKTLNVFSQVYRRMVPLSRMLIHQLYTEIINHLKYTSNYSSNNGQGNSILHSQSSLEDALHRFFENLFPVAYHQAVHLTKDNYGELHDDYTNCLKHNYDDLQPFGQIPKEIQANLLQSVHMSNIFMNALLQSAEVLSETDALYGKQLTDTCQLHLLKMHYCPNCNGHPEYSRPKVCYSYCMNVMRGCSAQYSGLLDSPWSNVVEALDNLVATHIRSDSGIMNTIKQLDTKLSEAIMRAMENGPELEKKVKKTCGTPNLLPSLTAAEAQPVQQHASIKWATPPDAGIVHFLSTIEKSKEFFTNIVYNFCDEDYTQRDDHLCWTGDRVGDYTQLLMTPGTDTQRYNPEVPWENQSQLSRLNELVDKLIKIRKSIGVSAPVSNSHDIQSDMGREGSGGGGGGGGGGGHMSDDDEEYSSIHGSGDGSGDGPTSNFDDPSGTTPINYDTESREVQKGASSALTATATSLLLTLVTLYSSCS</sequence>
<feature type="region of interest" description="Disordered" evidence="13">
    <location>
        <begin position="543"/>
        <end position="621"/>
    </location>
</feature>
<dbReference type="InParanoid" id="B4LEP5"/>
<evidence type="ECO:0000256" key="14">
    <source>
        <dbReference type="SAM" id="SignalP"/>
    </source>
</evidence>
<dbReference type="SMR" id="B4LEP5"/>